<reference evidence="7" key="1">
    <citation type="submission" date="2020-06" db="EMBL/GenBank/DDBJ databases">
        <title>Draft genome of Bugula neritina, a colonial animal packing powerful symbionts and potential medicines.</title>
        <authorList>
            <person name="Rayko M."/>
        </authorList>
    </citation>
    <scope>NUCLEOTIDE SEQUENCE [LARGE SCALE GENOMIC DNA]</scope>
    <source>
        <strain evidence="7">Kwan_BN1</strain>
    </source>
</reference>
<dbReference type="PROSITE" id="PS50016">
    <property type="entry name" value="ZF_PHD_2"/>
    <property type="match status" value="1"/>
</dbReference>
<protein>
    <recommendedName>
        <fullName evidence="6">PHD-type domain-containing protein</fullName>
    </recommendedName>
</protein>
<dbReference type="InterPro" id="IPR001965">
    <property type="entry name" value="Znf_PHD"/>
</dbReference>
<dbReference type="InterPro" id="IPR011011">
    <property type="entry name" value="Znf_FYVE_PHD"/>
</dbReference>
<sequence>MAGNRNTQSQPQPGSQQSQNDKNKDSTNPECKTCNNVDCYVTNTRGLSQKFGAKWIQCDFCDDWFHGTCQSLTNSDVATLDKMDEKNVKWFCNTCLPVIEASLQGRGRVNNNGEDSLALHSTHSRKLNKIEDIMQQINAKIGSTNTALEERMTKLEKSYADAAKSNTENLKKGMEISDSARNLLKKSTSNDNFQVTLYSLILACNINYKCRYQLVKFSSLTSYPSN</sequence>
<evidence type="ECO:0000259" key="6">
    <source>
        <dbReference type="PROSITE" id="PS50016"/>
    </source>
</evidence>
<comment type="caution">
    <text evidence="7">The sequence shown here is derived from an EMBL/GenBank/DDBJ whole genome shotgun (WGS) entry which is preliminary data.</text>
</comment>
<keyword evidence="2 4" id="KW-0863">Zinc-finger</keyword>
<evidence type="ECO:0000256" key="5">
    <source>
        <dbReference type="SAM" id="MobiDB-lite"/>
    </source>
</evidence>
<name>A0A7J7K355_BUGNE</name>
<dbReference type="PROSITE" id="PS01359">
    <property type="entry name" value="ZF_PHD_1"/>
    <property type="match status" value="1"/>
</dbReference>
<evidence type="ECO:0000256" key="4">
    <source>
        <dbReference type="PROSITE-ProRule" id="PRU00146"/>
    </source>
</evidence>
<gene>
    <name evidence="7" type="ORF">EB796_009325</name>
</gene>
<dbReference type="OrthoDB" id="436852at2759"/>
<keyword evidence="1" id="KW-0479">Metal-binding</keyword>
<keyword evidence="8" id="KW-1185">Reference proteome</keyword>
<dbReference type="Proteomes" id="UP000593567">
    <property type="component" value="Unassembled WGS sequence"/>
</dbReference>
<dbReference type="Pfam" id="PF00628">
    <property type="entry name" value="PHD"/>
    <property type="match status" value="1"/>
</dbReference>
<feature type="region of interest" description="Disordered" evidence="5">
    <location>
        <begin position="1"/>
        <end position="28"/>
    </location>
</feature>
<evidence type="ECO:0000256" key="2">
    <source>
        <dbReference type="ARBA" id="ARBA00022771"/>
    </source>
</evidence>
<dbReference type="InterPro" id="IPR019787">
    <property type="entry name" value="Znf_PHD-finger"/>
</dbReference>
<evidence type="ECO:0000256" key="3">
    <source>
        <dbReference type="ARBA" id="ARBA00022833"/>
    </source>
</evidence>
<dbReference type="SMART" id="SM00249">
    <property type="entry name" value="PHD"/>
    <property type="match status" value="1"/>
</dbReference>
<accession>A0A7J7K355</accession>
<dbReference type="InterPro" id="IPR013083">
    <property type="entry name" value="Znf_RING/FYVE/PHD"/>
</dbReference>
<proteinExistence type="predicted"/>
<dbReference type="InterPro" id="IPR019786">
    <property type="entry name" value="Zinc_finger_PHD-type_CS"/>
</dbReference>
<evidence type="ECO:0000256" key="1">
    <source>
        <dbReference type="ARBA" id="ARBA00022723"/>
    </source>
</evidence>
<feature type="compositionally biased region" description="Low complexity" evidence="5">
    <location>
        <begin position="8"/>
        <end position="19"/>
    </location>
</feature>
<dbReference type="AlphaFoldDB" id="A0A7J7K355"/>
<dbReference type="EMBL" id="VXIV02001513">
    <property type="protein sequence ID" value="KAF6032364.1"/>
    <property type="molecule type" value="Genomic_DNA"/>
</dbReference>
<evidence type="ECO:0000313" key="8">
    <source>
        <dbReference type="Proteomes" id="UP000593567"/>
    </source>
</evidence>
<organism evidence="7 8">
    <name type="scientific">Bugula neritina</name>
    <name type="common">Brown bryozoan</name>
    <name type="synonym">Sertularia neritina</name>
    <dbReference type="NCBI Taxonomy" id="10212"/>
    <lineage>
        <taxon>Eukaryota</taxon>
        <taxon>Metazoa</taxon>
        <taxon>Spiralia</taxon>
        <taxon>Lophotrochozoa</taxon>
        <taxon>Bryozoa</taxon>
        <taxon>Gymnolaemata</taxon>
        <taxon>Cheilostomatida</taxon>
        <taxon>Flustrina</taxon>
        <taxon>Buguloidea</taxon>
        <taxon>Bugulidae</taxon>
        <taxon>Bugula</taxon>
    </lineage>
</organism>
<dbReference type="SUPFAM" id="SSF57903">
    <property type="entry name" value="FYVE/PHD zinc finger"/>
    <property type="match status" value="1"/>
</dbReference>
<keyword evidence="3" id="KW-0862">Zinc</keyword>
<evidence type="ECO:0000313" key="7">
    <source>
        <dbReference type="EMBL" id="KAF6032364.1"/>
    </source>
</evidence>
<feature type="domain" description="PHD-type" evidence="6">
    <location>
        <begin position="28"/>
        <end position="98"/>
    </location>
</feature>
<dbReference type="GO" id="GO:0008270">
    <property type="term" value="F:zinc ion binding"/>
    <property type="evidence" value="ECO:0007669"/>
    <property type="project" value="UniProtKB-KW"/>
</dbReference>
<dbReference type="Gene3D" id="3.30.40.10">
    <property type="entry name" value="Zinc/RING finger domain, C3HC4 (zinc finger)"/>
    <property type="match status" value="1"/>
</dbReference>